<evidence type="ECO:0000313" key="2">
    <source>
        <dbReference type="Proteomes" id="UP000789860"/>
    </source>
</evidence>
<evidence type="ECO:0000313" key="1">
    <source>
        <dbReference type="EMBL" id="CAG8482497.1"/>
    </source>
</evidence>
<organism evidence="1 2">
    <name type="scientific">Scutellospora calospora</name>
    <dbReference type="NCBI Taxonomy" id="85575"/>
    <lineage>
        <taxon>Eukaryota</taxon>
        <taxon>Fungi</taxon>
        <taxon>Fungi incertae sedis</taxon>
        <taxon>Mucoromycota</taxon>
        <taxon>Glomeromycotina</taxon>
        <taxon>Glomeromycetes</taxon>
        <taxon>Diversisporales</taxon>
        <taxon>Gigasporaceae</taxon>
        <taxon>Scutellospora</taxon>
    </lineage>
</organism>
<dbReference type="EMBL" id="CAJVPM010002226">
    <property type="protein sequence ID" value="CAG8482497.1"/>
    <property type="molecule type" value="Genomic_DNA"/>
</dbReference>
<keyword evidence="2" id="KW-1185">Reference proteome</keyword>
<sequence length="144" mass="17080">QQISCLECSIILYLNTNFCHKCSTTIKLELLYISQSTKNIKNMYFKNLVDKKKQIYESRIANQIETHKNIRSNIIFKKNKNNIITNITTKKNILVKLLYYNLHYSKGIIVKNAKTYKTKFNIKDLIEDILKLLLILFEDKVKRC</sequence>
<reference evidence="1" key="1">
    <citation type="submission" date="2021-06" db="EMBL/GenBank/DDBJ databases">
        <authorList>
            <person name="Kallberg Y."/>
            <person name="Tangrot J."/>
            <person name="Rosling A."/>
        </authorList>
    </citation>
    <scope>NUCLEOTIDE SEQUENCE</scope>
    <source>
        <strain evidence="1">AU212A</strain>
    </source>
</reference>
<name>A0ACA9KMN0_9GLOM</name>
<gene>
    <name evidence="1" type="ORF">SCALOS_LOCUS2479</name>
</gene>
<comment type="caution">
    <text evidence="1">The sequence shown here is derived from an EMBL/GenBank/DDBJ whole genome shotgun (WGS) entry which is preliminary data.</text>
</comment>
<dbReference type="Proteomes" id="UP000789860">
    <property type="component" value="Unassembled WGS sequence"/>
</dbReference>
<protein>
    <submittedName>
        <fullName evidence="1">2492_t:CDS:1</fullName>
    </submittedName>
</protein>
<accession>A0ACA9KMN0</accession>
<feature type="non-terminal residue" evidence="1">
    <location>
        <position position="1"/>
    </location>
</feature>
<proteinExistence type="predicted"/>